<protein>
    <submittedName>
        <fullName evidence="1">Uncharacterized protein</fullName>
    </submittedName>
</protein>
<comment type="caution">
    <text evidence="1">The sequence shown here is derived from an EMBL/GenBank/DDBJ whole genome shotgun (WGS) entry which is preliminary data.</text>
</comment>
<dbReference type="AlphaFoldDB" id="A0A8H4MD15"/>
<dbReference type="EMBL" id="JAAAPX010000020">
    <property type="protein sequence ID" value="KAF4241555.1"/>
    <property type="molecule type" value="Genomic_DNA"/>
</dbReference>
<reference evidence="1" key="2">
    <citation type="submission" date="2020-04" db="EMBL/GenBank/DDBJ databases">
        <authorList>
            <person name="Santos R.A.C."/>
            <person name="Steenwyk J.L."/>
            <person name="Rivero-Menendez O."/>
            <person name="Mead M.E."/>
            <person name="Silva L.P."/>
            <person name="Bastos R.W."/>
            <person name="Alastruey-Izquierdo A."/>
            <person name="Goldman G.H."/>
            <person name="Rokas A."/>
        </authorList>
    </citation>
    <scope>NUCLEOTIDE SEQUENCE</scope>
    <source>
        <strain evidence="1">CNM-CM6805</strain>
    </source>
</reference>
<reference evidence="1" key="1">
    <citation type="journal article" date="2020" name="bioRxiv">
        <title>Genomic and phenotypic heterogeneity of clinical isolates of the human pathogens Aspergillus fumigatus, Aspergillus lentulus and Aspergillus fumigatiaffinis.</title>
        <authorList>
            <person name="dos Santos R.A.C."/>
            <person name="Steenwyk J.L."/>
            <person name="Rivero-Menendez O."/>
            <person name="Mead M.E."/>
            <person name="Silva L.P."/>
            <person name="Bastos R.W."/>
            <person name="Alastruey-Izquierdo A."/>
            <person name="Goldman G.H."/>
            <person name="Rokas A."/>
        </authorList>
    </citation>
    <scope>NUCLEOTIDE SEQUENCE</scope>
    <source>
        <strain evidence="1">CNM-CM6805</strain>
    </source>
</reference>
<keyword evidence="2" id="KW-1185">Reference proteome</keyword>
<sequence>MCNALESGDENGVLRIAKNEVERLNHGWVLLRIALSYQDDVTQALTGIYRPELDAHETMRLRLRIRELNEELAERMNRNGHARGFRIVKNEVDQAISRNFGCNEEIYGWNRTLYRDSRGVELPRTVDPAVLVNMF</sequence>
<evidence type="ECO:0000313" key="2">
    <source>
        <dbReference type="Proteomes" id="UP000653565"/>
    </source>
</evidence>
<accession>A0A8H4MD15</accession>
<proteinExistence type="predicted"/>
<organism evidence="1 2">
    <name type="scientific">Aspergillus fumigatiaffinis</name>
    <dbReference type="NCBI Taxonomy" id="340414"/>
    <lineage>
        <taxon>Eukaryota</taxon>
        <taxon>Fungi</taxon>
        <taxon>Dikarya</taxon>
        <taxon>Ascomycota</taxon>
        <taxon>Pezizomycotina</taxon>
        <taxon>Eurotiomycetes</taxon>
        <taxon>Eurotiomycetidae</taxon>
        <taxon>Eurotiales</taxon>
        <taxon>Aspergillaceae</taxon>
        <taxon>Aspergillus</taxon>
        <taxon>Aspergillus subgen. Fumigati</taxon>
    </lineage>
</organism>
<dbReference type="Proteomes" id="UP000653565">
    <property type="component" value="Unassembled WGS sequence"/>
</dbReference>
<gene>
    <name evidence="1" type="ORF">CNMCM6805_003829</name>
</gene>
<name>A0A8H4MD15_9EURO</name>
<evidence type="ECO:0000313" key="1">
    <source>
        <dbReference type="EMBL" id="KAF4241555.1"/>
    </source>
</evidence>